<evidence type="ECO:0000259" key="1">
    <source>
        <dbReference type="Pfam" id="PF13358"/>
    </source>
</evidence>
<comment type="caution">
    <text evidence="2">The sequence shown here is derived from an EMBL/GenBank/DDBJ whole genome shotgun (WGS) entry which is preliminary data.</text>
</comment>
<evidence type="ECO:0000313" key="3">
    <source>
        <dbReference type="Proteomes" id="UP000765509"/>
    </source>
</evidence>
<dbReference type="InterPro" id="IPR036397">
    <property type="entry name" value="RNaseH_sf"/>
</dbReference>
<protein>
    <recommendedName>
        <fullName evidence="1">Tc1-like transposase DDE domain-containing protein</fullName>
    </recommendedName>
</protein>
<evidence type="ECO:0000313" key="2">
    <source>
        <dbReference type="EMBL" id="MBW0494783.1"/>
    </source>
</evidence>
<dbReference type="OrthoDB" id="2753252at2759"/>
<dbReference type="AlphaFoldDB" id="A0A9Q3H7E6"/>
<name>A0A9Q3H7E6_9BASI</name>
<dbReference type="GO" id="GO:0003676">
    <property type="term" value="F:nucleic acid binding"/>
    <property type="evidence" value="ECO:0007669"/>
    <property type="project" value="InterPro"/>
</dbReference>
<dbReference type="Gene3D" id="1.10.10.10">
    <property type="entry name" value="Winged helix-like DNA-binding domain superfamily/Winged helix DNA-binding domain"/>
    <property type="match status" value="1"/>
</dbReference>
<dbReference type="PANTHER" id="PTHR23022">
    <property type="entry name" value="TRANSPOSABLE ELEMENT-RELATED"/>
    <property type="match status" value="1"/>
</dbReference>
<reference evidence="2" key="1">
    <citation type="submission" date="2021-03" db="EMBL/GenBank/DDBJ databases">
        <title>Draft genome sequence of rust myrtle Austropuccinia psidii MF-1, a brazilian biotype.</title>
        <authorList>
            <person name="Quecine M.C."/>
            <person name="Pachon D.M.R."/>
            <person name="Bonatelli M.L."/>
            <person name="Correr F.H."/>
            <person name="Franceschini L.M."/>
            <person name="Leite T.F."/>
            <person name="Margarido G.R.A."/>
            <person name="Almeida C.A."/>
            <person name="Ferrarezi J.A."/>
            <person name="Labate C.A."/>
        </authorList>
    </citation>
    <scope>NUCLEOTIDE SEQUENCE</scope>
    <source>
        <strain evidence="2">MF-1</strain>
    </source>
</reference>
<dbReference type="EMBL" id="AVOT02012743">
    <property type="protein sequence ID" value="MBW0494783.1"/>
    <property type="molecule type" value="Genomic_DNA"/>
</dbReference>
<dbReference type="SUPFAM" id="SSF46689">
    <property type="entry name" value="Homeodomain-like"/>
    <property type="match status" value="1"/>
</dbReference>
<organism evidence="2 3">
    <name type="scientific">Austropuccinia psidii MF-1</name>
    <dbReference type="NCBI Taxonomy" id="1389203"/>
    <lineage>
        <taxon>Eukaryota</taxon>
        <taxon>Fungi</taxon>
        <taxon>Dikarya</taxon>
        <taxon>Basidiomycota</taxon>
        <taxon>Pucciniomycotina</taxon>
        <taxon>Pucciniomycetes</taxon>
        <taxon>Pucciniales</taxon>
        <taxon>Sphaerophragmiaceae</taxon>
        <taxon>Austropuccinia</taxon>
    </lineage>
</organism>
<gene>
    <name evidence="2" type="ORF">O181_034498</name>
</gene>
<keyword evidence="3" id="KW-1185">Reference proteome</keyword>
<dbReference type="InterPro" id="IPR038717">
    <property type="entry name" value="Tc1-like_DDE_dom"/>
</dbReference>
<feature type="domain" description="Tc1-like transposase DDE" evidence="1">
    <location>
        <begin position="264"/>
        <end position="425"/>
    </location>
</feature>
<dbReference type="Pfam" id="PF13358">
    <property type="entry name" value="DDE_3"/>
    <property type="match status" value="1"/>
</dbReference>
<dbReference type="Proteomes" id="UP000765509">
    <property type="component" value="Unassembled WGS sequence"/>
</dbReference>
<dbReference type="PANTHER" id="PTHR23022:SF135">
    <property type="entry name" value="SI:DKEY-77F5.3"/>
    <property type="match status" value="1"/>
</dbReference>
<dbReference type="InterPro" id="IPR036388">
    <property type="entry name" value="WH-like_DNA-bd_sf"/>
</dbReference>
<accession>A0A9Q3H7E6</accession>
<dbReference type="InterPro" id="IPR052338">
    <property type="entry name" value="Transposase_5"/>
</dbReference>
<sequence length="464" mass="53524">MMLGWNHKFYSRSRHGTVPQVEVESYCIQMKCNESSFLYKMINNRHQNRQFNPRHSTTDRMYSALPKVCERGQGSCTLAAAADASRRGQLSFVRGRAPAPDFNSLFFILTMTATTTAPSSDNIKDGQHSPVLAIDDLTCFETTNTEEDDRDIFMPYLDIETRGRIVGMRQAGLPFRAISDLVGIPLLTVYNTVAKFQMIGTVRTQKKTGRPPIMTERDRRELDRIITQGRRLTVAQVTDLMTRTVQREIHKLAHRHWTINDWARVIWTDESAFELGKKVDRVRVWRTPQEKWKLENLAVNHQSGRQSVMVWGAFCAAMRAPLVFLNGRMTSTEMVQQVYRPGLLPFIAWMEQAPWIRGRHRLLLMEDNAPIHTARASTDWRNRHDIIKLDWPAHSPDLNPIENVWKAMKSQISKLYQPQTVEELQQAINAAWTDFHLNLLNDLLDSMPRRMAMVIEMNGGPTSY</sequence>
<dbReference type="Gene3D" id="3.30.420.10">
    <property type="entry name" value="Ribonuclease H-like superfamily/Ribonuclease H"/>
    <property type="match status" value="1"/>
</dbReference>
<proteinExistence type="predicted"/>
<dbReference type="InterPro" id="IPR009057">
    <property type="entry name" value="Homeodomain-like_sf"/>
</dbReference>